<dbReference type="Proteomes" id="UP000321926">
    <property type="component" value="Unassembled WGS sequence"/>
</dbReference>
<comment type="caution">
    <text evidence="3">The sequence shown here is derived from an EMBL/GenBank/DDBJ whole genome shotgun (WGS) entry which is preliminary data.</text>
</comment>
<feature type="signal peptide" evidence="1">
    <location>
        <begin position="1"/>
        <end position="28"/>
    </location>
</feature>
<dbReference type="InterPro" id="IPR013783">
    <property type="entry name" value="Ig-like_fold"/>
</dbReference>
<feature type="chain" id="PRO_5023052547" evidence="1">
    <location>
        <begin position="29"/>
        <end position="579"/>
    </location>
</feature>
<dbReference type="OrthoDB" id="9786188at2"/>
<dbReference type="InterPro" id="IPR051532">
    <property type="entry name" value="Ester_Hydrolysis_Enzymes"/>
</dbReference>
<dbReference type="Gene3D" id="2.60.40.10">
    <property type="entry name" value="Immunoglobulins"/>
    <property type="match status" value="2"/>
</dbReference>
<evidence type="ECO:0000256" key="1">
    <source>
        <dbReference type="SAM" id="SignalP"/>
    </source>
</evidence>
<dbReference type="PANTHER" id="PTHR30383">
    <property type="entry name" value="THIOESTERASE 1/PROTEASE 1/LYSOPHOSPHOLIPASE L1"/>
    <property type="match status" value="1"/>
</dbReference>
<evidence type="ECO:0000313" key="4">
    <source>
        <dbReference type="Proteomes" id="UP000321926"/>
    </source>
</evidence>
<dbReference type="CDD" id="cd00063">
    <property type="entry name" value="FN3"/>
    <property type="match status" value="1"/>
</dbReference>
<sequence>MEHLFTSKYLLVFTVFISLFLCTSPVLAANNLAFTSSGVAFNTTQELALQPPTGVQALTSLAGSITLRWAAAGNQEITSYSIEVAATENGTYMTLASVPNARTSYRHTGLAPKQTLFYRIRSFDGDNYSAYSPVVSATTRPADFVYKIMPLGDSNTEGHDKTTNNTEIPMEYRASYRSELSKLLTDAKINFDFVGSRKSGSELVEDDDHAGFPGLGNGHIASILRTGSYTTGGNTVPVTDRAYLDIYNPDIILLHTGTNGVSGDEEGMNSLSAILDEIDYYEARAGKEVTVIVSKIILRVCSGPLDWECPNRGGNEITIEYNNRMGPMVADRIAMGDRLVLVDMADAKLDYTYASSLSNGDMADFLHPVQKGYDKMSMVWHNALVSELVFGTFPVELASFEARPTSQGIALHWRTASEKDNSHFVVQRMKDQDQFVDVGSVAGSGTSSITKNYTFTDTQAPVGTLYYRLKQVDFNGAFSFSKVVPVANMQKVKQADQLYPNPADGRTVHIEAYGFVPEEQLTLFVFNSSGKAVGQLKGSSDGAGTLDSDLNFQEALAPGLYYLTVAGTNKTRSLKFVVK</sequence>
<dbReference type="NCBIfam" id="TIGR04183">
    <property type="entry name" value="Por_Secre_tail"/>
    <property type="match status" value="1"/>
</dbReference>
<dbReference type="SUPFAM" id="SSF49265">
    <property type="entry name" value="Fibronectin type III"/>
    <property type="match status" value="1"/>
</dbReference>
<protein>
    <submittedName>
        <fullName evidence="3">T9SS type A sorting domain-containing protein</fullName>
    </submittedName>
</protein>
<reference evidence="3 4" key="1">
    <citation type="submission" date="2019-08" db="EMBL/GenBank/DDBJ databases">
        <authorList>
            <person name="Shi S."/>
        </authorList>
    </citation>
    <scope>NUCLEOTIDE SEQUENCE [LARGE SCALE GENOMIC DNA]</scope>
    <source>
        <strain evidence="3 4">GY10130</strain>
    </source>
</reference>
<gene>
    <name evidence="3" type="ORF">FVR03_18695</name>
</gene>
<dbReference type="Pfam" id="PF18962">
    <property type="entry name" value="Por_Secre_tail"/>
    <property type="match status" value="1"/>
</dbReference>
<accession>A0A5C8J764</accession>
<name>A0A5C8J764_9BACT</name>
<organism evidence="3 4">
    <name type="scientific">Pontibacter qinzhouensis</name>
    <dbReference type="NCBI Taxonomy" id="2603253"/>
    <lineage>
        <taxon>Bacteria</taxon>
        <taxon>Pseudomonadati</taxon>
        <taxon>Bacteroidota</taxon>
        <taxon>Cytophagia</taxon>
        <taxon>Cytophagales</taxon>
        <taxon>Hymenobacteraceae</taxon>
        <taxon>Pontibacter</taxon>
    </lineage>
</organism>
<dbReference type="InterPro" id="IPR001087">
    <property type="entry name" value="GDSL"/>
</dbReference>
<dbReference type="PANTHER" id="PTHR30383:SF5">
    <property type="entry name" value="SGNH HYDROLASE-TYPE ESTERASE DOMAIN-CONTAINING PROTEIN"/>
    <property type="match status" value="1"/>
</dbReference>
<keyword evidence="1" id="KW-0732">Signal</keyword>
<dbReference type="SUPFAM" id="SSF52266">
    <property type="entry name" value="SGNH hydrolase"/>
    <property type="match status" value="1"/>
</dbReference>
<proteinExistence type="predicted"/>
<dbReference type="InterPro" id="IPR026444">
    <property type="entry name" value="Secre_tail"/>
</dbReference>
<dbReference type="InterPro" id="IPR036514">
    <property type="entry name" value="SGNH_hydro_sf"/>
</dbReference>
<dbReference type="AlphaFoldDB" id="A0A5C8J764"/>
<keyword evidence="4" id="KW-1185">Reference proteome</keyword>
<evidence type="ECO:0000259" key="2">
    <source>
        <dbReference type="PROSITE" id="PS50853"/>
    </source>
</evidence>
<dbReference type="Gene3D" id="3.40.50.1110">
    <property type="entry name" value="SGNH hydrolase"/>
    <property type="match status" value="1"/>
</dbReference>
<dbReference type="PROSITE" id="PS50853">
    <property type="entry name" value="FN3"/>
    <property type="match status" value="1"/>
</dbReference>
<dbReference type="EMBL" id="VRTY01000089">
    <property type="protein sequence ID" value="TXK33775.1"/>
    <property type="molecule type" value="Genomic_DNA"/>
</dbReference>
<feature type="domain" description="Fibronectin type-III" evidence="2">
    <location>
        <begin position="51"/>
        <end position="142"/>
    </location>
</feature>
<evidence type="ECO:0000313" key="3">
    <source>
        <dbReference type="EMBL" id="TXK33775.1"/>
    </source>
</evidence>
<dbReference type="InterPro" id="IPR036116">
    <property type="entry name" value="FN3_sf"/>
</dbReference>
<dbReference type="InterPro" id="IPR003961">
    <property type="entry name" value="FN3_dom"/>
</dbReference>
<dbReference type="Pfam" id="PF00041">
    <property type="entry name" value="fn3"/>
    <property type="match status" value="1"/>
</dbReference>
<dbReference type="Pfam" id="PF00657">
    <property type="entry name" value="Lipase_GDSL"/>
    <property type="match status" value="1"/>
</dbReference>
<dbReference type="GO" id="GO:0004622">
    <property type="term" value="F:phosphatidylcholine lysophospholipase activity"/>
    <property type="evidence" value="ECO:0007669"/>
    <property type="project" value="TreeGrafter"/>
</dbReference>